<reference evidence="5" key="2">
    <citation type="submission" date="2015-01" db="EMBL/GenBank/DDBJ databases">
        <title>Evolutionary Origins and Diversification of the Mycorrhizal Mutualists.</title>
        <authorList>
            <consortium name="DOE Joint Genome Institute"/>
            <consortium name="Mycorrhizal Genomics Consortium"/>
            <person name="Kohler A."/>
            <person name="Kuo A."/>
            <person name="Nagy L.G."/>
            <person name="Floudas D."/>
            <person name="Copeland A."/>
            <person name="Barry K.W."/>
            <person name="Cichocki N."/>
            <person name="Veneault-Fourrey C."/>
            <person name="LaButti K."/>
            <person name="Lindquist E.A."/>
            <person name="Lipzen A."/>
            <person name="Lundell T."/>
            <person name="Morin E."/>
            <person name="Murat C."/>
            <person name="Riley R."/>
            <person name="Ohm R."/>
            <person name="Sun H."/>
            <person name="Tunlid A."/>
            <person name="Henrissat B."/>
            <person name="Grigoriev I.V."/>
            <person name="Hibbett D.S."/>
            <person name="Martin F."/>
        </authorList>
    </citation>
    <scope>NUCLEOTIDE SEQUENCE [LARGE SCALE GENOMIC DNA]</scope>
    <source>
        <strain evidence="5">MAFF 305830</strain>
    </source>
</reference>
<organism evidence="4 5">
    <name type="scientific">Serendipita vermifera MAFF 305830</name>
    <dbReference type="NCBI Taxonomy" id="933852"/>
    <lineage>
        <taxon>Eukaryota</taxon>
        <taxon>Fungi</taxon>
        <taxon>Dikarya</taxon>
        <taxon>Basidiomycota</taxon>
        <taxon>Agaricomycotina</taxon>
        <taxon>Agaricomycetes</taxon>
        <taxon>Sebacinales</taxon>
        <taxon>Serendipitaceae</taxon>
        <taxon>Serendipita</taxon>
    </lineage>
</organism>
<dbReference type="PANTHER" id="PTHR22847:SF637">
    <property type="entry name" value="WD REPEAT DOMAIN 5B"/>
    <property type="match status" value="1"/>
</dbReference>
<evidence type="ECO:0000313" key="4">
    <source>
        <dbReference type="EMBL" id="KIM28371.1"/>
    </source>
</evidence>
<keyword evidence="1 3" id="KW-0853">WD repeat</keyword>
<dbReference type="Gene3D" id="2.130.10.10">
    <property type="entry name" value="YVTN repeat-like/Quinoprotein amine dehydrogenase"/>
    <property type="match status" value="1"/>
</dbReference>
<dbReference type="InterPro" id="IPR015943">
    <property type="entry name" value="WD40/YVTN_repeat-like_dom_sf"/>
</dbReference>
<dbReference type="HOGENOM" id="CLU_000288_57_19_1"/>
<dbReference type="Proteomes" id="UP000054097">
    <property type="component" value="Unassembled WGS sequence"/>
</dbReference>
<reference evidence="4 5" key="1">
    <citation type="submission" date="2014-04" db="EMBL/GenBank/DDBJ databases">
        <authorList>
            <consortium name="DOE Joint Genome Institute"/>
            <person name="Kuo A."/>
            <person name="Zuccaro A."/>
            <person name="Kohler A."/>
            <person name="Nagy L.G."/>
            <person name="Floudas D."/>
            <person name="Copeland A."/>
            <person name="Barry K.W."/>
            <person name="Cichocki N."/>
            <person name="Veneault-Fourrey C."/>
            <person name="LaButti K."/>
            <person name="Lindquist E.A."/>
            <person name="Lipzen A."/>
            <person name="Lundell T."/>
            <person name="Morin E."/>
            <person name="Murat C."/>
            <person name="Sun H."/>
            <person name="Tunlid A."/>
            <person name="Henrissat B."/>
            <person name="Grigoriev I.V."/>
            <person name="Hibbett D.S."/>
            <person name="Martin F."/>
            <person name="Nordberg H.P."/>
            <person name="Cantor M.N."/>
            <person name="Hua S.X."/>
        </authorList>
    </citation>
    <scope>NUCLEOTIDE SEQUENCE [LARGE SCALE GENOMIC DNA]</scope>
    <source>
        <strain evidence="4 5">MAFF 305830</strain>
    </source>
</reference>
<dbReference type="GO" id="GO:1990234">
    <property type="term" value="C:transferase complex"/>
    <property type="evidence" value="ECO:0007669"/>
    <property type="project" value="UniProtKB-ARBA"/>
</dbReference>
<dbReference type="PROSITE" id="PS50082">
    <property type="entry name" value="WD_REPEATS_2"/>
    <property type="match status" value="2"/>
</dbReference>
<dbReference type="PROSITE" id="PS50294">
    <property type="entry name" value="WD_REPEATS_REGION"/>
    <property type="match status" value="2"/>
</dbReference>
<dbReference type="AlphaFoldDB" id="A0A0C3BA84"/>
<dbReference type="PANTHER" id="PTHR22847">
    <property type="entry name" value="WD40 REPEAT PROTEIN"/>
    <property type="match status" value="1"/>
</dbReference>
<keyword evidence="5" id="KW-1185">Reference proteome</keyword>
<dbReference type="SUPFAM" id="SSF50978">
    <property type="entry name" value="WD40 repeat-like"/>
    <property type="match status" value="1"/>
</dbReference>
<accession>A0A0C3BA84</accession>
<evidence type="ECO:0000256" key="1">
    <source>
        <dbReference type="ARBA" id="ARBA00022574"/>
    </source>
</evidence>
<dbReference type="InterPro" id="IPR001680">
    <property type="entry name" value="WD40_rpt"/>
</dbReference>
<name>A0A0C3BA84_SERVB</name>
<keyword evidence="2" id="KW-0677">Repeat</keyword>
<dbReference type="OrthoDB" id="3267146at2759"/>
<dbReference type="EMBL" id="KN824293">
    <property type="protein sequence ID" value="KIM28371.1"/>
    <property type="molecule type" value="Genomic_DNA"/>
</dbReference>
<evidence type="ECO:0000313" key="5">
    <source>
        <dbReference type="Proteomes" id="UP000054097"/>
    </source>
</evidence>
<feature type="non-terminal residue" evidence="4">
    <location>
        <position position="148"/>
    </location>
</feature>
<sequence length="148" mass="16027">EMAREMWRFVTTFASVIAQSAPHIYLSALPFSPQQSALSGRYVKLFPRILSVKSGGFENWPPVQNILFGHTDIVSSVAFSPDGKRIVSGSSDKTVRVWDAETGQAVGAPFQGHDQGVNSVAFSPDGKRIVSGSDDKTVRVWDAETGQA</sequence>
<protein>
    <submittedName>
        <fullName evidence="4">Uncharacterized protein</fullName>
    </submittedName>
</protein>
<dbReference type="SMART" id="SM00320">
    <property type="entry name" value="WD40"/>
    <property type="match status" value="2"/>
</dbReference>
<feature type="repeat" description="WD" evidence="3">
    <location>
        <begin position="67"/>
        <end position="108"/>
    </location>
</feature>
<evidence type="ECO:0000256" key="3">
    <source>
        <dbReference type="PROSITE-ProRule" id="PRU00221"/>
    </source>
</evidence>
<proteinExistence type="predicted"/>
<dbReference type="STRING" id="933852.A0A0C3BA84"/>
<dbReference type="Pfam" id="PF00400">
    <property type="entry name" value="WD40"/>
    <property type="match status" value="2"/>
</dbReference>
<dbReference type="InterPro" id="IPR020472">
    <property type="entry name" value="WD40_PAC1"/>
</dbReference>
<evidence type="ECO:0000256" key="2">
    <source>
        <dbReference type="ARBA" id="ARBA00022737"/>
    </source>
</evidence>
<dbReference type="PROSITE" id="PS00678">
    <property type="entry name" value="WD_REPEATS_1"/>
    <property type="match status" value="2"/>
</dbReference>
<dbReference type="PRINTS" id="PR00320">
    <property type="entry name" value="GPROTEINBRPT"/>
</dbReference>
<gene>
    <name evidence="4" type="ORF">M408DRAFT_57282</name>
</gene>
<dbReference type="InterPro" id="IPR019775">
    <property type="entry name" value="WD40_repeat_CS"/>
</dbReference>
<feature type="non-terminal residue" evidence="4">
    <location>
        <position position="1"/>
    </location>
</feature>
<dbReference type="InterPro" id="IPR036322">
    <property type="entry name" value="WD40_repeat_dom_sf"/>
</dbReference>
<feature type="repeat" description="WD" evidence="3">
    <location>
        <begin position="110"/>
        <end position="148"/>
    </location>
</feature>